<dbReference type="InterPro" id="IPR036249">
    <property type="entry name" value="Thioredoxin-like_sf"/>
</dbReference>
<reference evidence="10 11" key="1">
    <citation type="submission" date="2016-08" db="EMBL/GenBank/DDBJ databases">
        <title>Genomes of anaerobic fungi encode conserved fungal cellulosomes for biomass hydrolysis.</title>
        <authorList>
            <consortium name="DOE Joint Genome Institute"/>
            <person name="Haitjema C.H."/>
            <person name="Gilmore S.P."/>
            <person name="Henske J.K."/>
            <person name="Solomon K.V."/>
            <person name="De Groot R."/>
            <person name="Kuo A."/>
            <person name="Mondo S.J."/>
            <person name="Salamov A.A."/>
            <person name="Labutti K."/>
            <person name="Zhao Z."/>
            <person name="Chiniquy J."/>
            <person name="Barry K."/>
            <person name="Brewer H.M."/>
            <person name="Purvine S.O."/>
            <person name="Wright A.T."/>
            <person name="Boxma B."/>
            <person name="Van Alen T."/>
            <person name="Hackstein J.H."/>
            <person name="Baker S.E."/>
            <person name="Grigoriev I.V."/>
            <person name="O'Malley M.A."/>
        </authorList>
    </citation>
    <scope>NUCLEOTIDE SEQUENCE [LARGE SCALE GENOMIC DNA]</scope>
    <source>
        <strain evidence="11">finn</strain>
    </source>
</reference>
<dbReference type="OrthoDB" id="2121326at2759"/>
<dbReference type="PANTHER" id="PTHR46107">
    <property type="entry name" value="DUMPY: SHORTER THAN WILD-TYPE"/>
    <property type="match status" value="1"/>
</dbReference>
<keyword evidence="3" id="KW-0732">Signal</keyword>
<dbReference type="InterPro" id="IPR013766">
    <property type="entry name" value="Thioredoxin_domain"/>
</dbReference>
<dbReference type="SUPFAM" id="SSF52833">
    <property type="entry name" value="Thioredoxin-like"/>
    <property type="match status" value="1"/>
</dbReference>
<dbReference type="AlphaFoldDB" id="A0A1Y1VBJ8"/>
<dbReference type="PANTHER" id="PTHR46107:SF3">
    <property type="entry name" value="THIOREDOXIN DOMAIN-CONTAINING PROTEIN"/>
    <property type="match status" value="1"/>
</dbReference>
<dbReference type="GO" id="GO:0015036">
    <property type="term" value="F:disulfide oxidoreductase activity"/>
    <property type="evidence" value="ECO:0007669"/>
    <property type="project" value="TreeGrafter"/>
</dbReference>
<keyword evidence="8" id="KW-0676">Redox-active center</keyword>
<dbReference type="Pfam" id="PF00085">
    <property type="entry name" value="Thioredoxin"/>
    <property type="match status" value="1"/>
</dbReference>
<evidence type="ECO:0000256" key="5">
    <source>
        <dbReference type="ARBA" id="ARBA00022982"/>
    </source>
</evidence>
<keyword evidence="7" id="KW-1015">Disulfide bond</keyword>
<keyword evidence="5" id="KW-0249">Electron transport</keyword>
<keyword evidence="11" id="KW-1185">Reference proteome</keyword>
<keyword evidence="6" id="KW-0472">Membrane</keyword>
<feature type="domain" description="Thioredoxin" evidence="9">
    <location>
        <begin position="9"/>
        <end position="138"/>
    </location>
</feature>
<evidence type="ECO:0000256" key="7">
    <source>
        <dbReference type="ARBA" id="ARBA00023157"/>
    </source>
</evidence>
<evidence type="ECO:0000256" key="2">
    <source>
        <dbReference type="ARBA" id="ARBA00022448"/>
    </source>
</evidence>
<evidence type="ECO:0000313" key="10">
    <source>
        <dbReference type="EMBL" id="ORX51844.1"/>
    </source>
</evidence>
<dbReference type="CDD" id="cd02961">
    <property type="entry name" value="PDI_a_family"/>
    <property type="match status" value="1"/>
</dbReference>
<comment type="caution">
    <text evidence="10">The sequence shown here is derived from an EMBL/GenBank/DDBJ whole genome shotgun (WGS) entry which is preliminary data.</text>
</comment>
<dbReference type="EMBL" id="MCFH01000017">
    <property type="protein sequence ID" value="ORX51844.1"/>
    <property type="molecule type" value="Genomic_DNA"/>
</dbReference>
<accession>A0A1Y1VBJ8</accession>
<comment type="subcellular location">
    <subcellularLocation>
        <location evidence="1">Endoplasmic reticulum membrane</location>
        <topology evidence="1">Single-pass membrane protein</topology>
    </subcellularLocation>
</comment>
<reference evidence="10 11" key="2">
    <citation type="submission" date="2016-08" db="EMBL/GenBank/DDBJ databases">
        <title>Pervasive Adenine N6-methylation of Active Genes in Fungi.</title>
        <authorList>
            <consortium name="DOE Joint Genome Institute"/>
            <person name="Mondo S.J."/>
            <person name="Dannebaum R.O."/>
            <person name="Kuo R.C."/>
            <person name="Labutti K."/>
            <person name="Haridas S."/>
            <person name="Kuo A."/>
            <person name="Salamov A."/>
            <person name="Ahrendt S.R."/>
            <person name="Lipzen A."/>
            <person name="Sullivan W."/>
            <person name="Andreopoulos W.B."/>
            <person name="Clum A."/>
            <person name="Lindquist E."/>
            <person name="Daum C."/>
            <person name="Ramamoorthy G.K."/>
            <person name="Gryganskyi A."/>
            <person name="Culley D."/>
            <person name="Magnuson J.K."/>
            <person name="James T.Y."/>
            <person name="O'Malley M.A."/>
            <person name="Stajich J.E."/>
            <person name="Spatafora J.W."/>
            <person name="Visel A."/>
            <person name="Grigoriev I.V."/>
        </authorList>
    </citation>
    <scope>NUCLEOTIDE SEQUENCE [LARGE SCALE GENOMIC DNA]</scope>
    <source>
        <strain evidence="11">finn</strain>
    </source>
</reference>
<keyword evidence="6" id="KW-1133">Transmembrane helix</keyword>
<evidence type="ECO:0000256" key="3">
    <source>
        <dbReference type="ARBA" id="ARBA00022729"/>
    </source>
</evidence>
<dbReference type="Proteomes" id="UP000193719">
    <property type="component" value="Unassembled WGS sequence"/>
</dbReference>
<keyword evidence="6" id="KW-0812">Transmembrane</keyword>
<evidence type="ECO:0000256" key="6">
    <source>
        <dbReference type="ARBA" id="ARBA00022989"/>
    </source>
</evidence>
<keyword evidence="2" id="KW-0813">Transport</keyword>
<proteinExistence type="predicted"/>
<evidence type="ECO:0000256" key="8">
    <source>
        <dbReference type="ARBA" id="ARBA00023284"/>
    </source>
</evidence>
<gene>
    <name evidence="10" type="ORF">BCR36DRAFT_38831</name>
</gene>
<dbReference type="GO" id="GO:0005789">
    <property type="term" value="C:endoplasmic reticulum membrane"/>
    <property type="evidence" value="ECO:0007669"/>
    <property type="project" value="UniProtKB-SubCell"/>
</dbReference>
<name>A0A1Y1VBJ8_9FUNG</name>
<dbReference type="PROSITE" id="PS51352">
    <property type="entry name" value="THIOREDOXIN_2"/>
    <property type="match status" value="1"/>
</dbReference>
<evidence type="ECO:0000313" key="11">
    <source>
        <dbReference type="Proteomes" id="UP000193719"/>
    </source>
</evidence>
<evidence type="ECO:0000259" key="9">
    <source>
        <dbReference type="PROSITE" id="PS51352"/>
    </source>
</evidence>
<dbReference type="STRING" id="1754191.A0A1Y1VBJ8"/>
<evidence type="ECO:0000256" key="4">
    <source>
        <dbReference type="ARBA" id="ARBA00022824"/>
    </source>
</evidence>
<dbReference type="Gene3D" id="3.40.30.10">
    <property type="entry name" value="Glutaredoxin"/>
    <property type="match status" value="1"/>
</dbReference>
<sequence>MKSILHQLKSISQFILLFSLIFTSIHGTRGLIAELNDRNFDKTIKDDDRWVIQFYSKECKLCEKFRPHLEKLADLPEKEFGFLLKFGVVDINENPHLVSRFLATRVPQYYVIDKKRVYSFTAVQTYQYMFEFLKYRRWKLFPLREGLSDPFSKM</sequence>
<dbReference type="InterPro" id="IPR052454">
    <property type="entry name" value="TMX_domain-containing"/>
</dbReference>
<keyword evidence="4" id="KW-0256">Endoplasmic reticulum</keyword>
<organism evidence="10 11">
    <name type="scientific">Piromyces finnis</name>
    <dbReference type="NCBI Taxonomy" id="1754191"/>
    <lineage>
        <taxon>Eukaryota</taxon>
        <taxon>Fungi</taxon>
        <taxon>Fungi incertae sedis</taxon>
        <taxon>Chytridiomycota</taxon>
        <taxon>Chytridiomycota incertae sedis</taxon>
        <taxon>Neocallimastigomycetes</taxon>
        <taxon>Neocallimastigales</taxon>
        <taxon>Neocallimastigaceae</taxon>
        <taxon>Piromyces</taxon>
    </lineage>
</organism>
<evidence type="ECO:0000256" key="1">
    <source>
        <dbReference type="ARBA" id="ARBA00004389"/>
    </source>
</evidence>
<protein>
    <recommendedName>
        <fullName evidence="9">Thioredoxin domain-containing protein</fullName>
    </recommendedName>
</protein>